<accession>A0A164YHW8</accession>
<evidence type="ECO:0000313" key="1">
    <source>
        <dbReference type="EMBL" id="KZS96931.1"/>
    </source>
</evidence>
<keyword evidence="2" id="KW-1185">Reference proteome</keyword>
<protein>
    <submittedName>
        <fullName evidence="1">Uncharacterized protein</fullName>
    </submittedName>
</protein>
<dbReference type="EMBL" id="KV419398">
    <property type="protein sequence ID" value="KZS96931.1"/>
    <property type="molecule type" value="Genomic_DNA"/>
</dbReference>
<gene>
    <name evidence="1" type="ORF">SISNIDRAFT_289559</name>
</gene>
<name>A0A164YHW8_9AGAM</name>
<dbReference type="AlphaFoldDB" id="A0A164YHW8"/>
<evidence type="ECO:0000313" key="2">
    <source>
        <dbReference type="Proteomes" id="UP000076722"/>
    </source>
</evidence>
<sequence length="95" mass="10336">MQCLDLHAGPAADPILVLSHYSKASETLYLSGAISLFVYRNAANRLSAPLFSPSAENWTRRCLNPRIVPTTSYTLLLSGNISRGHIPNGGHMLLD</sequence>
<reference evidence="1 2" key="1">
    <citation type="journal article" date="2016" name="Mol. Biol. Evol.">
        <title>Comparative Genomics of Early-Diverging Mushroom-Forming Fungi Provides Insights into the Origins of Lignocellulose Decay Capabilities.</title>
        <authorList>
            <person name="Nagy L.G."/>
            <person name="Riley R."/>
            <person name="Tritt A."/>
            <person name="Adam C."/>
            <person name="Daum C."/>
            <person name="Floudas D."/>
            <person name="Sun H."/>
            <person name="Yadav J.S."/>
            <person name="Pangilinan J."/>
            <person name="Larsson K.H."/>
            <person name="Matsuura K."/>
            <person name="Barry K."/>
            <person name="Labutti K."/>
            <person name="Kuo R."/>
            <person name="Ohm R.A."/>
            <person name="Bhattacharya S.S."/>
            <person name="Shirouzu T."/>
            <person name="Yoshinaga Y."/>
            <person name="Martin F.M."/>
            <person name="Grigoriev I.V."/>
            <person name="Hibbett D.S."/>
        </authorList>
    </citation>
    <scope>NUCLEOTIDE SEQUENCE [LARGE SCALE GENOMIC DNA]</scope>
    <source>
        <strain evidence="1 2">HHB9708</strain>
    </source>
</reference>
<dbReference type="Proteomes" id="UP000076722">
    <property type="component" value="Unassembled WGS sequence"/>
</dbReference>
<proteinExistence type="predicted"/>
<organism evidence="1 2">
    <name type="scientific">Sistotremastrum niveocremeum HHB9708</name>
    <dbReference type="NCBI Taxonomy" id="1314777"/>
    <lineage>
        <taxon>Eukaryota</taxon>
        <taxon>Fungi</taxon>
        <taxon>Dikarya</taxon>
        <taxon>Basidiomycota</taxon>
        <taxon>Agaricomycotina</taxon>
        <taxon>Agaricomycetes</taxon>
        <taxon>Sistotremastrales</taxon>
        <taxon>Sistotremastraceae</taxon>
        <taxon>Sertulicium</taxon>
        <taxon>Sertulicium niveocremeum</taxon>
    </lineage>
</organism>